<comment type="caution">
    <text evidence="3">The sequence shown here is derived from an EMBL/GenBank/DDBJ whole genome shotgun (WGS) entry which is preliminary data.</text>
</comment>
<dbReference type="PROSITE" id="PS50943">
    <property type="entry name" value="HTH_CROC1"/>
    <property type="match status" value="1"/>
</dbReference>
<dbReference type="SMART" id="SM00530">
    <property type="entry name" value="HTH_XRE"/>
    <property type="match status" value="1"/>
</dbReference>
<evidence type="ECO:0000256" key="1">
    <source>
        <dbReference type="ARBA" id="ARBA00023125"/>
    </source>
</evidence>
<dbReference type="CDD" id="cd00093">
    <property type="entry name" value="HTH_XRE"/>
    <property type="match status" value="1"/>
</dbReference>
<dbReference type="InterPro" id="IPR010982">
    <property type="entry name" value="Lambda_DNA-bd_dom_sf"/>
</dbReference>
<name>A0ABT4RSP3_9ACTN</name>
<accession>A0ABT4RSP3</accession>
<dbReference type="InterPro" id="IPR011051">
    <property type="entry name" value="RmlC_Cupin_sf"/>
</dbReference>
<proteinExistence type="predicted"/>
<dbReference type="CDD" id="cd02209">
    <property type="entry name" value="cupin_XRE_C"/>
    <property type="match status" value="1"/>
</dbReference>
<evidence type="ECO:0000313" key="4">
    <source>
        <dbReference type="Proteomes" id="UP001147700"/>
    </source>
</evidence>
<sequence>MAIEDRVRARLRQARFERGLSLAELAAQAGMTASTISRLETGARRLTLAQVERLADALQLPVEALLVGGEPEPARDGRTWWPVGPEGPDGPRVYRVVLPVEEPVRHQHEGHQWLHVLDGTVRVLVGASDRLLRAGEAAEFSTWEPHALVAVDAPAEVLIVFRP</sequence>
<feature type="domain" description="HTH cro/C1-type" evidence="2">
    <location>
        <begin position="11"/>
        <end position="65"/>
    </location>
</feature>
<dbReference type="InterPro" id="IPR014710">
    <property type="entry name" value="RmlC-like_jellyroll"/>
</dbReference>
<gene>
    <name evidence="3" type="ORF">OJ962_29210</name>
</gene>
<evidence type="ECO:0000259" key="2">
    <source>
        <dbReference type="PROSITE" id="PS50943"/>
    </source>
</evidence>
<dbReference type="EMBL" id="JAPCID010000060">
    <property type="protein sequence ID" value="MDA0141608.1"/>
    <property type="molecule type" value="Genomic_DNA"/>
</dbReference>
<dbReference type="Gene3D" id="2.60.120.10">
    <property type="entry name" value="Jelly Rolls"/>
    <property type="match status" value="1"/>
</dbReference>
<protein>
    <submittedName>
        <fullName evidence="3">Helix-turn-helix domain-containing protein</fullName>
    </submittedName>
</protein>
<dbReference type="SUPFAM" id="SSF47413">
    <property type="entry name" value="lambda repressor-like DNA-binding domains"/>
    <property type="match status" value="1"/>
</dbReference>
<organism evidence="3 4">
    <name type="scientific">Solirubrobacter deserti</name>
    <dbReference type="NCBI Taxonomy" id="2282478"/>
    <lineage>
        <taxon>Bacteria</taxon>
        <taxon>Bacillati</taxon>
        <taxon>Actinomycetota</taxon>
        <taxon>Thermoleophilia</taxon>
        <taxon>Solirubrobacterales</taxon>
        <taxon>Solirubrobacteraceae</taxon>
        <taxon>Solirubrobacter</taxon>
    </lineage>
</organism>
<dbReference type="Pfam" id="PF07883">
    <property type="entry name" value="Cupin_2"/>
    <property type="match status" value="1"/>
</dbReference>
<dbReference type="InterPro" id="IPR013096">
    <property type="entry name" value="Cupin_2"/>
</dbReference>
<dbReference type="PANTHER" id="PTHR46797">
    <property type="entry name" value="HTH-TYPE TRANSCRIPTIONAL REGULATOR"/>
    <property type="match status" value="1"/>
</dbReference>
<dbReference type="InterPro" id="IPR050807">
    <property type="entry name" value="TransReg_Diox_bact_type"/>
</dbReference>
<dbReference type="Pfam" id="PF13560">
    <property type="entry name" value="HTH_31"/>
    <property type="match status" value="1"/>
</dbReference>
<dbReference type="Proteomes" id="UP001147700">
    <property type="component" value="Unassembled WGS sequence"/>
</dbReference>
<evidence type="ECO:0000313" key="3">
    <source>
        <dbReference type="EMBL" id="MDA0141608.1"/>
    </source>
</evidence>
<keyword evidence="4" id="KW-1185">Reference proteome</keyword>
<dbReference type="Gene3D" id="1.10.260.40">
    <property type="entry name" value="lambda repressor-like DNA-binding domains"/>
    <property type="match status" value="1"/>
</dbReference>
<dbReference type="PANTHER" id="PTHR46797:SF1">
    <property type="entry name" value="METHYLPHOSPHONATE SYNTHASE"/>
    <property type="match status" value="1"/>
</dbReference>
<reference evidence="3" key="1">
    <citation type="submission" date="2022-10" db="EMBL/GenBank/DDBJ databases">
        <title>The WGS of Solirubrobacter sp. CPCC 204708.</title>
        <authorList>
            <person name="Jiang Z."/>
        </authorList>
    </citation>
    <scope>NUCLEOTIDE SEQUENCE</scope>
    <source>
        <strain evidence="3">CPCC 204708</strain>
    </source>
</reference>
<dbReference type="SUPFAM" id="SSF51182">
    <property type="entry name" value="RmlC-like cupins"/>
    <property type="match status" value="1"/>
</dbReference>
<keyword evidence="1" id="KW-0238">DNA-binding</keyword>
<dbReference type="RefSeq" id="WP_202953550.1">
    <property type="nucleotide sequence ID" value="NZ_JAPCID010000060.1"/>
</dbReference>
<dbReference type="InterPro" id="IPR001387">
    <property type="entry name" value="Cro/C1-type_HTH"/>
</dbReference>